<evidence type="ECO:0000256" key="2">
    <source>
        <dbReference type="ARBA" id="ARBA00022857"/>
    </source>
</evidence>
<dbReference type="GO" id="GO:0016491">
    <property type="term" value="F:oxidoreductase activity"/>
    <property type="evidence" value="ECO:0007669"/>
    <property type="project" value="UniProtKB-KW"/>
</dbReference>
<organism evidence="5 6">
    <name type="scientific">Tetrapyrgos nigripes</name>
    <dbReference type="NCBI Taxonomy" id="182062"/>
    <lineage>
        <taxon>Eukaryota</taxon>
        <taxon>Fungi</taxon>
        <taxon>Dikarya</taxon>
        <taxon>Basidiomycota</taxon>
        <taxon>Agaricomycotina</taxon>
        <taxon>Agaricomycetes</taxon>
        <taxon>Agaricomycetidae</taxon>
        <taxon>Agaricales</taxon>
        <taxon>Marasmiineae</taxon>
        <taxon>Marasmiaceae</taxon>
        <taxon>Tetrapyrgos</taxon>
    </lineage>
</organism>
<comment type="similarity">
    <text evidence="1">Belongs to the NmrA-type oxidoreductase family. Isoflavone reductase subfamily.</text>
</comment>
<dbReference type="InterPro" id="IPR036291">
    <property type="entry name" value="NAD(P)-bd_dom_sf"/>
</dbReference>
<evidence type="ECO:0000256" key="1">
    <source>
        <dbReference type="ARBA" id="ARBA00005725"/>
    </source>
</evidence>
<proteinExistence type="inferred from homology"/>
<evidence type="ECO:0000256" key="3">
    <source>
        <dbReference type="ARBA" id="ARBA00023002"/>
    </source>
</evidence>
<gene>
    <name evidence="5" type="ORF">D9758_014109</name>
</gene>
<evidence type="ECO:0000313" key="5">
    <source>
        <dbReference type="EMBL" id="KAF5339048.1"/>
    </source>
</evidence>
<dbReference type="Pfam" id="PF05368">
    <property type="entry name" value="NmrA"/>
    <property type="match status" value="1"/>
</dbReference>
<protein>
    <recommendedName>
        <fullName evidence="4">NmrA-like domain-containing protein</fullName>
    </recommendedName>
</protein>
<dbReference type="OrthoDB" id="9974981at2759"/>
<sequence>MTKSQRVAVAGGTGGIGQHVVEGLLSFHKRSPDALPTVIILSRSARPDVEFEGVRAPVYAVDYTDPSSIEKVLNEHKIDTIISTLSGEPSKFIPAQENLLSAALRVPTVHRFAPSEFAPDSERAVSASLFRMKHPILKSLREAKAQRPGTFEFTKFICGIFMNYLGFGNTKPDGLKAHGHMPAFPYIVDLSKQSADVPGDGSTKMWWTTAEDVGRFVAAATQLETWPEESTMTGDVLTFNETIQLAEKITGKKFEIKNNTREDIQARMDPNPTSWFGNFHLETYICYINNEHVQTSVLNELTDVRPVKLEEFLQKWWGEE</sequence>
<dbReference type="AlphaFoldDB" id="A0A8H5CCN5"/>
<evidence type="ECO:0000313" key="6">
    <source>
        <dbReference type="Proteomes" id="UP000559256"/>
    </source>
</evidence>
<dbReference type="Gene3D" id="3.40.50.720">
    <property type="entry name" value="NAD(P)-binding Rossmann-like Domain"/>
    <property type="match status" value="1"/>
</dbReference>
<feature type="domain" description="NmrA-like" evidence="4">
    <location>
        <begin position="4"/>
        <end position="312"/>
    </location>
</feature>
<dbReference type="SUPFAM" id="SSF51735">
    <property type="entry name" value="NAD(P)-binding Rossmann-fold domains"/>
    <property type="match status" value="1"/>
</dbReference>
<keyword evidence="2" id="KW-0521">NADP</keyword>
<dbReference type="Proteomes" id="UP000559256">
    <property type="component" value="Unassembled WGS sequence"/>
</dbReference>
<dbReference type="InterPro" id="IPR008030">
    <property type="entry name" value="NmrA-like"/>
</dbReference>
<reference evidence="5 6" key="1">
    <citation type="journal article" date="2020" name="ISME J.">
        <title>Uncovering the hidden diversity of litter-decomposition mechanisms in mushroom-forming fungi.</title>
        <authorList>
            <person name="Floudas D."/>
            <person name="Bentzer J."/>
            <person name="Ahren D."/>
            <person name="Johansson T."/>
            <person name="Persson P."/>
            <person name="Tunlid A."/>
        </authorList>
    </citation>
    <scope>NUCLEOTIDE SEQUENCE [LARGE SCALE GENOMIC DNA]</scope>
    <source>
        <strain evidence="5 6">CBS 291.85</strain>
    </source>
</reference>
<accession>A0A8H5CCN5</accession>
<dbReference type="PANTHER" id="PTHR47706">
    <property type="entry name" value="NMRA-LIKE FAMILY PROTEIN"/>
    <property type="match status" value="1"/>
</dbReference>
<dbReference type="PANTHER" id="PTHR47706:SF4">
    <property type="entry name" value="NMRA-LIKE DOMAIN-CONTAINING PROTEIN"/>
    <property type="match status" value="1"/>
</dbReference>
<dbReference type="EMBL" id="JAACJM010000189">
    <property type="protein sequence ID" value="KAF5339048.1"/>
    <property type="molecule type" value="Genomic_DNA"/>
</dbReference>
<comment type="caution">
    <text evidence="5">The sequence shown here is derived from an EMBL/GenBank/DDBJ whole genome shotgun (WGS) entry which is preliminary data.</text>
</comment>
<dbReference type="InterPro" id="IPR051609">
    <property type="entry name" value="NmrA/Isoflavone_reductase-like"/>
</dbReference>
<dbReference type="Gene3D" id="3.90.25.10">
    <property type="entry name" value="UDP-galactose 4-epimerase, domain 1"/>
    <property type="match status" value="1"/>
</dbReference>
<keyword evidence="6" id="KW-1185">Reference proteome</keyword>
<name>A0A8H5CCN5_9AGAR</name>
<keyword evidence="3" id="KW-0560">Oxidoreductase</keyword>
<evidence type="ECO:0000259" key="4">
    <source>
        <dbReference type="Pfam" id="PF05368"/>
    </source>
</evidence>